<evidence type="ECO:0000313" key="4">
    <source>
        <dbReference type="Proteomes" id="UP001280581"/>
    </source>
</evidence>
<dbReference type="Pfam" id="PF13424">
    <property type="entry name" value="TPR_12"/>
    <property type="match status" value="4"/>
</dbReference>
<dbReference type="InterPro" id="IPR019734">
    <property type="entry name" value="TPR_rpt"/>
</dbReference>
<dbReference type="SUPFAM" id="SSF48452">
    <property type="entry name" value="TPR-like"/>
    <property type="match status" value="3"/>
</dbReference>
<dbReference type="SMART" id="SM00028">
    <property type="entry name" value="TPR"/>
    <property type="match status" value="7"/>
</dbReference>
<dbReference type="InterPro" id="IPR011990">
    <property type="entry name" value="TPR-like_helical_dom_sf"/>
</dbReference>
<evidence type="ECO:0000313" key="3">
    <source>
        <dbReference type="EMBL" id="KAK3207235.1"/>
    </source>
</evidence>
<dbReference type="Proteomes" id="UP001280581">
    <property type="component" value="Unassembled WGS sequence"/>
</dbReference>
<sequence length="1071" mass="119144">TAHDESYPVHSIAHIYATRIIAIDYDARAHERTHGRTLSCLQPGASEAYSSIHKMRLLENQQDGTIRLTRLFMKDEEVPAYAILSHTWVAGREVTFDEFNAGEGHKAGYKKIRFCARQAELDGLRYFWVDTCCINKADNVELQHAINSMFRWYQKAARCYVFLSDVPTADPGTPTGKQPFRNSRWFTRGWTLQELLAPQVVSFFSEEGKHLGMRHELRQEIHEITSIPVAALTGAPLDSFSIDQRLSWSKQRRTAREEDMAYCLLGIFGVFTYLNYGEGQENAFRRLRKAIEEDLRESSQIPEANASQRGCSAFDKLGTRKAHYHIPFPKNRYFVGRKEELDLLNQKLLVDRDCQKISIVGLGGTGKTQIALQFVYTVKESMSAISIFWVPAMSMEGFEQACASIAAALKIRQVGASEDDAKEVLRDYLSSERAARWLLVIDNVDDPDLVFGTQQSPGILDYLPESDKGITLFTTRTQEVAVSLTRGDVLELGSMSREDATDFLEKSLINKSLIQDDEAAGELLDELTCLPLAIAQAASYLNMNRTTMVKYLHLIRNTEQDLVSLMSKEFRDQTRYKGLANAIASTWVVSFKQLRERDQMAAELLEFMSCVEWKAIPRSLLPQVQPEEQMERAIGTLRGYSFVSRRNGVNLEGAEEKEECKYGDVAHVTQSAMKHVAEVFPTDDFANRAVWRAYMPHALRLLVAKHSCNFEDKAGLSLWVGRCLHFDGRIGEAIVWLEECCRLREVLTEDHPDRLASQHALAGAYEANGQVKEAVELLESVVTIHTEALAEDHPSRLASQHALAIAYEANGQVKEAVKLLESVVAIHTEALAEDHPSRLASQHALAIAYQANGQVKEAVELLESVVTIHTEALAEDHPDRLASQHALAGAYQANGQVKEAVELLESVIAIEAEALAEGHPDRLASQHALAIAYQANGQVKEAVKLLESVVMIEAEALAEDHPSRLASQHALAGAYKANGQVKEAVELLESVVAIRTEALAEDHPSRLASQHALAGAYEANGQVKEAVKLLESVVAIRTEALAEDHPDRLASIEALAAGKAFKSANTGWRPI</sequence>
<dbReference type="AlphaFoldDB" id="A0AAN6LW11"/>
<protein>
    <submittedName>
        <fullName evidence="3">Uncharacterized protein</fullName>
    </submittedName>
</protein>
<dbReference type="EMBL" id="WVTA01000009">
    <property type="protein sequence ID" value="KAK3207235.1"/>
    <property type="molecule type" value="Genomic_DNA"/>
</dbReference>
<feature type="domain" description="Heterokaryon incompatibility" evidence="2">
    <location>
        <begin position="81"/>
        <end position="165"/>
    </location>
</feature>
<dbReference type="Pfam" id="PF00931">
    <property type="entry name" value="NB-ARC"/>
    <property type="match status" value="1"/>
</dbReference>
<name>A0AAN6LW11_9PLEO</name>
<evidence type="ECO:0000259" key="2">
    <source>
        <dbReference type="Pfam" id="PF06985"/>
    </source>
</evidence>
<comment type="caution">
    <text evidence="3">The sequence shown here is derived from an EMBL/GenBank/DDBJ whole genome shotgun (WGS) entry which is preliminary data.</text>
</comment>
<dbReference type="Gene3D" id="1.25.40.10">
    <property type="entry name" value="Tetratricopeptide repeat domain"/>
    <property type="match status" value="2"/>
</dbReference>
<gene>
    <name evidence="3" type="ORF">GRF29_103g254962</name>
</gene>
<dbReference type="SUPFAM" id="SSF52540">
    <property type="entry name" value="P-loop containing nucleoside triphosphate hydrolases"/>
    <property type="match status" value="1"/>
</dbReference>
<dbReference type="InterPro" id="IPR002182">
    <property type="entry name" value="NB-ARC"/>
</dbReference>
<organism evidence="3 4">
    <name type="scientific">Pseudopithomyces chartarum</name>
    <dbReference type="NCBI Taxonomy" id="1892770"/>
    <lineage>
        <taxon>Eukaryota</taxon>
        <taxon>Fungi</taxon>
        <taxon>Dikarya</taxon>
        <taxon>Ascomycota</taxon>
        <taxon>Pezizomycotina</taxon>
        <taxon>Dothideomycetes</taxon>
        <taxon>Pleosporomycetidae</taxon>
        <taxon>Pleosporales</taxon>
        <taxon>Massarineae</taxon>
        <taxon>Didymosphaeriaceae</taxon>
        <taxon>Pseudopithomyces</taxon>
    </lineage>
</organism>
<feature type="domain" description="NB-ARC" evidence="1">
    <location>
        <begin position="338"/>
        <end position="511"/>
    </location>
</feature>
<dbReference type="InterPro" id="IPR010730">
    <property type="entry name" value="HET"/>
</dbReference>
<accession>A0AAN6LW11</accession>
<dbReference type="GO" id="GO:0043531">
    <property type="term" value="F:ADP binding"/>
    <property type="evidence" value="ECO:0007669"/>
    <property type="project" value="InterPro"/>
</dbReference>
<feature type="non-terminal residue" evidence="3">
    <location>
        <position position="1"/>
    </location>
</feature>
<dbReference type="Pfam" id="PF06985">
    <property type="entry name" value="HET"/>
    <property type="match status" value="1"/>
</dbReference>
<reference evidence="3 4" key="1">
    <citation type="submission" date="2021-02" db="EMBL/GenBank/DDBJ databases">
        <title>Genome assembly of Pseudopithomyces chartarum.</title>
        <authorList>
            <person name="Jauregui R."/>
            <person name="Singh J."/>
            <person name="Voisey C."/>
        </authorList>
    </citation>
    <scope>NUCLEOTIDE SEQUENCE [LARGE SCALE GENOMIC DNA]</scope>
    <source>
        <strain evidence="3 4">AGR01</strain>
    </source>
</reference>
<proteinExistence type="predicted"/>
<dbReference type="PANTHER" id="PTHR10622:SF11">
    <property type="entry name" value="HET-DOMAIN-CONTAINING PROTEIN"/>
    <property type="match status" value="1"/>
</dbReference>
<dbReference type="PANTHER" id="PTHR10622">
    <property type="entry name" value="HET DOMAIN-CONTAINING PROTEIN"/>
    <property type="match status" value="1"/>
</dbReference>
<dbReference type="Gene3D" id="3.40.50.300">
    <property type="entry name" value="P-loop containing nucleotide triphosphate hydrolases"/>
    <property type="match status" value="1"/>
</dbReference>
<evidence type="ECO:0000259" key="1">
    <source>
        <dbReference type="Pfam" id="PF00931"/>
    </source>
</evidence>
<dbReference type="InterPro" id="IPR027417">
    <property type="entry name" value="P-loop_NTPase"/>
</dbReference>
<keyword evidence="4" id="KW-1185">Reference proteome</keyword>